<feature type="compositionally biased region" description="Polar residues" evidence="1">
    <location>
        <begin position="75"/>
        <end position="88"/>
    </location>
</feature>
<reference evidence="2 3" key="1">
    <citation type="submission" date="2017-12" db="EMBL/GenBank/DDBJ databases">
        <title>Comparative genomics of Botrytis spp.</title>
        <authorList>
            <person name="Valero-Jimenez C.A."/>
            <person name="Tapia P."/>
            <person name="Veloso J."/>
            <person name="Silva-Moreno E."/>
            <person name="Staats M."/>
            <person name="Valdes J.H."/>
            <person name="Van Kan J.A.L."/>
        </authorList>
    </citation>
    <scope>NUCLEOTIDE SEQUENCE [LARGE SCALE GENOMIC DNA]</scope>
    <source>
        <strain evidence="2 3">MUCL2120</strain>
    </source>
</reference>
<evidence type="ECO:0000313" key="2">
    <source>
        <dbReference type="EMBL" id="TGO43727.1"/>
    </source>
</evidence>
<feature type="region of interest" description="Disordered" evidence="1">
    <location>
        <begin position="188"/>
        <end position="212"/>
    </location>
</feature>
<proteinExistence type="predicted"/>
<dbReference type="Proteomes" id="UP000297452">
    <property type="component" value="Unassembled WGS sequence"/>
</dbReference>
<feature type="compositionally biased region" description="Polar residues" evidence="1">
    <location>
        <begin position="1"/>
        <end position="20"/>
    </location>
</feature>
<protein>
    <submittedName>
        <fullName evidence="2">Uncharacterized protein</fullName>
    </submittedName>
</protein>
<feature type="compositionally biased region" description="Polar residues" evidence="1">
    <location>
        <begin position="36"/>
        <end position="46"/>
    </location>
</feature>
<feature type="region of interest" description="Disordered" evidence="1">
    <location>
        <begin position="1"/>
        <end position="92"/>
    </location>
</feature>
<evidence type="ECO:0000256" key="1">
    <source>
        <dbReference type="SAM" id="MobiDB-lite"/>
    </source>
</evidence>
<keyword evidence="3" id="KW-1185">Reference proteome</keyword>
<sequence length="309" mass="35066">MTSQHITTETSDATMRTADTPQEEQDSGVHLGGGSTLMNLKSSSTHKALHSEEALEAEDRISTQERTDQAEEFTRSTPTAQSIYSDQPDSMEYEHTGSATQVIRGEYESDPDTHPTTDTPDSYTVEEATSPERLPPSTRTIDQFKEDQISLLPDRAHKRQRTMRIEIPRPTLNLSEYQSFDFDQTTPGINTYADHKHHTRQQKRLQDKSSPHNQTFIGTLIANLSQEGDSRIEDFHATFWPSHPNMDKQEEQHSFVTVHSVIASAIRTKTSPPDDLEKDHLEELPKLHLSGLPKPPQRSLPRKMVQTRM</sequence>
<feature type="region of interest" description="Disordered" evidence="1">
    <location>
        <begin position="107"/>
        <end position="139"/>
    </location>
</feature>
<gene>
    <name evidence="2" type="ORF">BOTNAR_1345g00010</name>
</gene>
<accession>A0A4Z1HFD8</accession>
<evidence type="ECO:0000313" key="3">
    <source>
        <dbReference type="Proteomes" id="UP000297452"/>
    </source>
</evidence>
<feature type="region of interest" description="Disordered" evidence="1">
    <location>
        <begin position="288"/>
        <end position="309"/>
    </location>
</feature>
<name>A0A4Z1HFD8_9HELO</name>
<organism evidence="2 3">
    <name type="scientific">Botryotinia narcissicola</name>
    <dbReference type="NCBI Taxonomy" id="278944"/>
    <lineage>
        <taxon>Eukaryota</taxon>
        <taxon>Fungi</taxon>
        <taxon>Dikarya</taxon>
        <taxon>Ascomycota</taxon>
        <taxon>Pezizomycotina</taxon>
        <taxon>Leotiomycetes</taxon>
        <taxon>Helotiales</taxon>
        <taxon>Sclerotiniaceae</taxon>
        <taxon>Botryotinia</taxon>
    </lineage>
</organism>
<feature type="compositionally biased region" description="Basic and acidic residues" evidence="1">
    <location>
        <begin position="49"/>
        <end position="74"/>
    </location>
</feature>
<comment type="caution">
    <text evidence="2">The sequence shown here is derived from an EMBL/GenBank/DDBJ whole genome shotgun (WGS) entry which is preliminary data.</text>
</comment>
<dbReference type="EMBL" id="PQXJ01001339">
    <property type="protein sequence ID" value="TGO43727.1"/>
    <property type="molecule type" value="Genomic_DNA"/>
</dbReference>
<dbReference type="AlphaFoldDB" id="A0A4Z1HFD8"/>